<accession>A0A1C2IV99</accession>
<dbReference type="PANTHER" id="PTHR22789">
    <property type="entry name" value="FUCULOSE PHOSPHATE ALDOLASE"/>
    <property type="match status" value="1"/>
</dbReference>
<evidence type="ECO:0000256" key="1">
    <source>
        <dbReference type="ARBA" id="ARBA00022723"/>
    </source>
</evidence>
<dbReference type="RefSeq" id="WP_024892643.1">
    <property type="nucleotide sequence ID" value="NZ_JAVKVP010000021.1"/>
</dbReference>
<organism evidence="4 5">
    <name type="scientific">Acidithiobacillus thiooxidans</name>
    <name type="common">Thiobacillus thiooxidans</name>
    <dbReference type="NCBI Taxonomy" id="930"/>
    <lineage>
        <taxon>Bacteria</taxon>
        <taxon>Pseudomonadati</taxon>
        <taxon>Pseudomonadota</taxon>
        <taxon>Acidithiobacillia</taxon>
        <taxon>Acidithiobacillales</taxon>
        <taxon>Acidithiobacillaceae</taxon>
        <taxon>Acidithiobacillus</taxon>
    </lineage>
</organism>
<evidence type="ECO:0000259" key="3">
    <source>
        <dbReference type="SMART" id="SM01007"/>
    </source>
</evidence>
<evidence type="ECO:0000313" key="5">
    <source>
        <dbReference type="Proteomes" id="UP000094893"/>
    </source>
</evidence>
<dbReference type="SMART" id="SM01007">
    <property type="entry name" value="Aldolase_II"/>
    <property type="match status" value="1"/>
</dbReference>
<dbReference type="Gene3D" id="3.40.225.10">
    <property type="entry name" value="Class II aldolase/adducin N-terminal domain"/>
    <property type="match status" value="1"/>
</dbReference>
<evidence type="ECO:0000313" key="4">
    <source>
        <dbReference type="EMBL" id="OCX75957.1"/>
    </source>
</evidence>
<dbReference type="STRING" id="930.GCA_002079865_03231"/>
<proteinExistence type="predicted"/>
<keyword evidence="2" id="KW-0456">Lyase</keyword>
<dbReference type="GO" id="GO:0046872">
    <property type="term" value="F:metal ion binding"/>
    <property type="evidence" value="ECO:0007669"/>
    <property type="project" value="UniProtKB-KW"/>
</dbReference>
<dbReference type="Pfam" id="PF00596">
    <property type="entry name" value="Aldolase_II"/>
    <property type="match status" value="1"/>
</dbReference>
<dbReference type="EMBL" id="LWSA01000031">
    <property type="protein sequence ID" value="OCX75957.1"/>
    <property type="molecule type" value="Genomic_DNA"/>
</dbReference>
<feature type="domain" description="Class II aldolase/adducin N-terminal" evidence="3">
    <location>
        <begin position="36"/>
        <end position="209"/>
    </location>
</feature>
<dbReference type="SUPFAM" id="SSF53639">
    <property type="entry name" value="AraD/HMP-PK domain-like"/>
    <property type="match status" value="1"/>
</dbReference>
<dbReference type="InterPro" id="IPR001303">
    <property type="entry name" value="Aldolase_II/adducin_N"/>
</dbReference>
<reference evidence="4 5" key="1">
    <citation type="journal article" date="2016" name="Int. J. Mol. Sci.">
        <title>Comparative genomics of the extreme acidophile Acidithiobacillus thiooxidans reveals intraspecific divergence and niche adaptation.</title>
        <authorList>
            <person name="Zhang X."/>
            <person name="Feng X."/>
            <person name="Tao J."/>
            <person name="Ma L."/>
            <person name="Xiao Y."/>
            <person name="Liang Y."/>
            <person name="Liu X."/>
            <person name="Yin H."/>
        </authorList>
    </citation>
    <scope>NUCLEOTIDE SEQUENCE [LARGE SCALE GENOMIC DNA]</scope>
    <source>
        <strain evidence="4 5">A02</strain>
    </source>
</reference>
<dbReference type="GO" id="GO:0005829">
    <property type="term" value="C:cytosol"/>
    <property type="evidence" value="ECO:0007669"/>
    <property type="project" value="TreeGrafter"/>
</dbReference>
<dbReference type="eggNOG" id="COG0235">
    <property type="taxonomic scope" value="Bacteria"/>
</dbReference>
<protein>
    <submittedName>
        <fullName evidence="4">Aldolase</fullName>
    </submittedName>
</protein>
<dbReference type="InterPro" id="IPR050197">
    <property type="entry name" value="Aldolase_class_II_sugar_metab"/>
</dbReference>
<gene>
    <name evidence="4" type="ORF">A6P07_03495</name>
</gene>
<dbReference type="InterPro" id="IPR036409">
    <property type="entry name" value="Aldolase_II/adducin_N_sf"/>
</dbReference>
<keyword evidence="1" id="KW-0479">Metal-binding</keyword>
<comment type="caution">
    <text evidence="4">The sequence shown here is derived from an EMBL/GenBank/DDBJ whole genome shotgun (WGS) entry which is preliminary data.</text>
</comment>
<dbReference type="GO" id="GO:0019323">
    <property type="term" value="P:pentose catabolic process"/>
    <property type="evidence" value="ECO:0007669"/>
    <property type="project" value="TreeGrafter"/>
</dbReference>
<sequence length="213" mass="22792">MNTANTPEEGVTKFLLHWTPAAAPDQREITTLQDWRDVFFARQLIGADPQRYGGIGFGNVSCRSPQGFLVSATQTGGLPTLSAHNFCTVTGWDIQRNEIRARGPQPPSSEALSHAACYAARSDIHWVFHVHSPVLWQAAARLGMAATPLDAEYGTPAMAEAISSIIQNAHLPVLLQMAGHEDGIIAAGNSAAQCGALLLEAVLRAQLSSALRK</sequence>
<dbReference type="GO" id="GO:0016832">
    <property type="term" value="F:aldehyde-lyase activity"/>
    <property type="evidence" value="ECO:0007669"/>
    <property type="project" value="TreeGrafter"/>
</dbReference>
<evidence type="ECO:0000256" key="2">
    <source>
        <dbReference type="ARBA" id="ARBA00023239"/>
    </source>
</evidence>
<dbReference type="AlphaFoldDB" id="A0A1C2IV99"/>
<dbReference type="Proteomes" id="UP000094893">
    <property type="component" value="Unassembled WGS sequence"/>
</dbReference>
<name>A0A1C2IV99_ACITH</name>
<dbReference type="PANTHER" id="PTHR22789:SF0">
    <property type="entry name" value="3-OXO-TETRONATE 4-PHOSPHATE DECARBOXYLASE-RELATED"/>
    <property type="match status" value="1"/>
</dbReference>